<evidence type="ECO:0000313" key="1">
    <source>
        <dbReference type="EMBL" id="CAI9736589.1"/>
    </source>
</evidence>
<gene>
    <name evidence="1" type="ORF">OCTVUL_1B024020</name>
</gene>
<dbReference type="Proteomes" id="UP001162480">
    <property type="component" value="Chromosome 19"/>
</dbReference>
<reference evidence="1" key="1">
    <citation type="submission" date="2023-08" db="EMBL/GenBank/DDBJ databases">
        <authorList>
            <person name="Alioto T."/>
            <person name="Alioto T."/>
            <person name="Gomez Garrido J."/>
        </authorList>
    </citation>
    <scope>NUCLEOTIDE SEQUENCE</scope>
</reference>
<organism evidence="1 2">
    <name type="scientific">Octopus vulgaris</name>
    <name type="common">Common octopus</name>
    <dbReference type="NCBI Taxonomy" id="6645"/>
    <lineage>
        <taxon>Eukaryota</taxon>
        <taxon>Metazoa</taxon>
        <taxon>Spiralia</taxon>
        <taxon>Lophotrochozoa</taxon>
        <taxon>Mollusca</taxon>
        <taxon>Cephalopoda</taxon>
        <taxon>Coleoidea</taxon>
        <taxon>Octopodiformes</taxon>
        <taxon>Octopoda</taxon>
        <taxon>Incirrata</taxon>
        <taxon>Octopodidae</taxon>
        <taxon>Octopus</taxon>
    </lineage>
</organism>
<sequence length="172" mass="19486">MRSAIFARFDTSSAILIVEVEESYNSCENQLYRSVINADAVFITAFAKPLQENTDSALKFKRIIYFPKDYLTLIHNISVRLINTPVFQQWGIRGEYDADKSVVDVDEDYNDDDHNGENSFVIRRSISCTTSYMRWKKVLTNPAGKDMDVCASFTGNFSLVRAATIVSVNNGK</sequence>
<accession>A0AA36BM71</accession>
<dbReference type="EMBL" id="OX597832">
    <property type="protein sequence ID" value="CAI9736589.1"/>
    <property type="molecule type" value="Genomic_DNA"/>
</dbReference>
<dbReference type="AlphaFoldDB" id="A0AA36BM71"/>
<name>A0AA36BM71_OCTVU</name>
<evidence type="ECO:0000313" key="2">
    <source>
        <dbReference type="Proteomes" id="UP001162480"/>
    </source>
</evidence>
<protein>
    <submittedName>
        <fullName evidence="1">Uncharacterized protein</fullName>
    </submittedName>
</protein>
<keyword evidence="2" id="KW-1185">Reference proteome</keyword>
<proteinExistence type="predicted"/>